<dbReference type="CDD" id="cd01650">
    <property type="entry name" value="RT_nLTR_like"/>
    <property type="match status" value="1"/>
</dbReference>
<dbReference type="Proteomes" id="UP001459277">
    <property type="component" value="Unassembled WGS sequence"/>
</dbReference>
<dbReference type="PROSITE" id="PS50878">
    <property type="entry name" value="RT_POL"/>
    <property type="match status" value="1"/>
</dbReference>
<dbReference type="PANTHER" id="PTHR33116:SF86">
    <property type="entry name" value="REVERSE TRANSCRIPTASE DOMAIN-CONTAINING PROTEIN"/>
    <property type="match status" value="1"/>
</dbReference>
<dbReference type="PANTHER" id="PTHR33116">
    <property type="entry name" value="REVERSE TRANSCRIPTASE ZINC-BINDING DOMAIN-CONTAINING PROTEIN-RELATED-RELATED"/>
    <property type="match status" value="1"/>
</dbReference>
<gene>
    <name evidence="3" type="ORF">SO802_028086</name>
</gene>
<evidence type="ECO:0000313" key="3">
    <source>
        <dbReference type="EMBL" id="KAK9987847.1"/>
    </source>
</evidence>
<evidence type="ECO:0000256" key="1">
    <source>
        <dbReference type="SAM" id="Phobius"/>
    </source>
</evidence>
<name>A0AAW2BRK3_9ROSI</name>
<keyword evidence="1" id="KW-0472">Membrane</keyword>
<proteinExistence type="predicted"/>
<sequence>MVWLKDGDQNSKFFHSRASHRFRRNEILKLQRVDGSWCEGELQIASLFVNYFTSLFRSDDPDIGNMDEVLAATPRVVTQEMNHGLLAEFTKSEVLANRLKKFLPDIISESQSAFQSDKAISDNILVAFESLHHMKHKRVGKSGFMAMKLDMSKAYDRVEWNFLCRLMEKMGFEDRWIQLIYGCISSVSYSILVNGEPHGDIKPTRGLRRGDPLSPYLFLLVSEGLNGLLQQAVAADNIKGFSLCRNGPRISPLFFADDTLLFCRAELREVQTIQNILRKYELASGQKINRDKTTLFFGQSVSLLSKNAIINLLGVPEIKEYERYLGLPTVVGKNRRASLNYIKERIWGKLQGWKEKLLSQAGREVLLKAVVQAIPTFAMSCFKLPVGLCNDIEAMIRKVFKAKYFPSGTIFDAKAGSGSYAWRSILKARKVILLGARWRIGDGSSVKIFKDSWLPNAHFSRVLSPVSVLSEEAMVDQLIDRDSRWWNIALVDAIFIPSEAQLIKSIPICHFAQRDFLAWPYSRTGMYQVHSGYHLLCESLNNEVASSSDTAGQKKFWNSLWKLNIPNKNLWNRLNKMRVEEVVWPLNKIAGVARRHLQEFQLVRRCPSKKVCAQRPRWKPPDSGFVKANFDGEIFEDLSAAGIGVAVRNEHGEVVATLAEKIPIPNSIFTLETLAARRAVLFVQELGLRNVVFEGDSESSIQAISNRLLSHSSCGHIIHDILLFASSFLSFSFSHVCRQVSLSLSFSVSVSASISVLVSVSVSPQSRSHFLHLEFGITRNVELSRNGFRTKFRFSSVLKIWILSFLWKCFCGFLVYGILLIDWLITVGFYESYQMALYCDQLLGK</sequence>
<feature type="domain" description="Reverse transcriptase" evidence="2">
    <location>
        <begin position="1"/>
        <end position="329"/>
    </location>
</feature>
<feature type="transmembrane region" description="Helical" evidence="1">
    <location>
        <begin position="800"/>
        <end position="825"/>
    </location>
</feature>
<reference evidence="3 4" key="1">
    <citation type="submission" date="2024-01" db="EMBL/GenBank/DDBJ databases">
        <title>A telomere-to-telomere, gap-free genome of sweet tea (Lithocarpus litseifolius).</title>
        <authorList>
            <person name="Zhou J."/>
        </authorList>
    </citation>
    <scope>NUCLEOTIDE SEQUENCE [LARGE SCALE GENOMIC DNA]</scope>
    <source>
        <strain evidence="3">Zhou-2022a</strain>
        <tissue evidence="3">Leaf</tissue>
    </source>
</reference>
<dbReference type="CDD" id="cd06222">
    <property type="entry name" value="RNase_H_like"/>
    <property type="match status" value="1"/>
</dbReference>
<evidence type="ECO:0000259" key="2">
    <source>
        <dbReference type="PROSITE" id="PS50878"/>
    </source>
</evidence>
<comment type="caution">
    <text evidence="3">The sequence shown here is derived from an EMBL/GenBank/DDBJ whole genome shotgun (WGS) entry which is preliminary data.</text>
</comment>
<evidence type="ECO:0000313" key="4">
    <source>
        <dbReference type="Proteomes" id="UP001459277"/>
    </source>
</evidence>
<keyword evidence="4" id="KW-1185">Reference proteome</keyword>
<dbReference type="EMBL" id="JAZDWU010000010">
    <property type="protein sequence ID" value="KAK9987847.1"/>
    <property type="molecule type" value="Genomic_DNA"/>
</dbReference>
<keyword evidence="1" id="KW-1133">Transmembrane helix</keyword>
<dbReference type="GO" id="GO:0003676">
    <property type="term" value="F:nucleic acid binding"/>
    <property type="evidence" value="ECO:0007669"/>
    <property type="project" value="InterPro"/>
</dbReference>
<dbReference type="Pfam" id="PF00078">
    <property type="entry name" value="RVT_1"/>
    <property type="match status" value="1"/>
</dbReference>
<organism evidence="3 4">
    <name type="scientific">Lithocarpus litseifolius</name>
    <dbReference type="NCBI Taxonomy" id="425828"/>
    <lineage>
        <taxon>Eukaryota</taxon>
        <taxon>Viridiplantae</taxon>
        <taxon>Streptophyta</taxon>
        <taxon>Embryophyta</taxon>
        <taxon>Tracheophyta</taxon>
        <taxon>Spermatophyta</taxon>
        <taxon>Magnoliopsida</taxon>
        <taxon>eudicotyledons</taxon>
        <taxon>Gunneridae</taxon>
        <taxon>Pentapetalae</taxon>
        <taxon>rosids</taxon>
        <taxon>fabids</taxon>
        <taxon>Fagales</taxon>
        <taxon>Fagaceae</taxon>
        <taxon>Lithocarpus</taxon>
    </lineage>
</organism>
<dbReference type="AlphaFoldDB" id="A0AAW2BRK3"/>
<keyword evidence="1" id="KW-0812">Transmembrane</keyword>
<dbReference type="InterPro" id="IPR036397">
    <property type="entry name" value="RNaseH_sf"/>
</dbReference>
<dbReference type="Pfam" id="PF13456">
    <property type="entry name" value="RVT_3"/>
    <property type="match status" value="1"/>
</dbReference>
<protein>
    <recommendedName>
        <fullName evidence="2">Reverse transcriptase domain-containing protein</fullName>
    </recommendedName>
</protein>
<accession>A0AAW2BRK3</accession>
<dbReference type="InterPro" id="IPR000477">
    <property type="entry name" value="RT_dom"/>
</dbReference>
<dbReference type="GO" id="GO:0004523">
    <property type="term" value="F:RNA-DNA hybrid ribonuclease activity"/>
    <property type="evidence" value="ECO:0007669"/>
    <property type="project" value="InterPro"/>
</dbReference>
<dbReference type="InterPro" id="IPR002156">
    <property type="entry name" value="RNaseH_domain"/>
</dbReference>
<dbReference type="InterPro" id="IPR044730">
    <property type="entry name" value="RNase_H-like_dom_plant"/>
</dbReference>
<dbReference type="Gene3D" id="3.30.420.10">
    <property type="entry name" value="Ribonuclease H-like superfamily/Ribonuclease H"/>
    <property type="match status" value="1"/>
</dbReference>